<sequence>MSDQKEPHDLNDESALKQPAIDSPMTTRRGVRSFVLRQGRMTEGQKKAYERSWPKFGLSRENGVIDPRQVFGRDAMLNLEIGFGMGRSLAEMAEAAPEQDFIGVEVHLPGVGALLKDIEDRGLENVRVYNIDANDVIDLCLPDACLDQVMVFFPDPWHKKRHHKRRLVQPEFVQRIRHKLRVGGILHLATDWENYAEHMMEVMGESEGFANTQEQGAYSPRPEYRPVTKFEKRGENLGHGVWDLLFHRTN</sequence>
<evidence type="ECO:0000256" key="10">
    <source>
        <dbReference type="SAM" id="MobiDB-lite"/>
    </source>
</evidence>
<dbReference type="AlphaFoldDB" id="A0A1M6P542"/>
<evidence type="ECO:0000256" key="8">
    <source>
        <dbReference type="ARBA" id="ARBA00060767"/>
    </source>
</evidence>
<evidence type="ECO:0000313" key="12">
    <source>
        <dbReference type="Proteomes" id="UP000184497"/>
    </source>
</evidence>
<keyword evidence="3 9" id="KW-0489">Methyltransferase</keyword>
<dbReference type="InterPro" id="IPR003358">
    <property type="entry name" value="tRNA_(Gua-N-7)_MeTrfase_Trmb"/>
</dbReference>
<evidence type="ECO:0000256" key="9">
    <source>
        <dbReference type="HAMAP-Rule" id="MF_01057"/>
    </source>
</evidence>
<name>A0A1M6P542_9GAMM</name>
<comment type="catalytic activity">
    <reaction evidence="1 9">
        <text>guanosine(46) in tRNA + S-adenosyl-L-methionine = N(7)-methylguanosine(46) in tRNA + S-adenosyl-L-homocysteine</text>
        <dbReference type="Rhea" id="RHEA:42708"/>
        <dbReference type="Rhea" id="RHEA-COMP:10188"/>
        <dbReference type="Rhea" id="RHEA-COMP:10189"/>
        <dbReference type="ChEBI" id="CHEBI:57856"/>
        <dbReference type="ChEBI" id="CHEBI:59789"/>
        <dbReference type="ChEBI" id="CHEBI:74269"/>
        <dbReference type="ChEBI" id="CHEBI:74480"/>
        <dbReference type="EC" id="2.1.1.33"/>
    </reaction>
</comment>
<dbReference type="GO" id="GO:0043527">
    <property type="term" value="C:tRNA methyltransferase complex"/>
    <property type="evidence" value="ECO:0007669"/>
    <property type="project" value="TreeGrafter"/>
</dbReference>
<dbReference type="EC" id="2.1.1.33" evidence="9"/>
<evidence type="ECO:0000313" key="11">
    <source>
        <dbReference type="EMBL" id="SHK03030.1"/>
    </source>
</evidence>
<evidence type="ECO:0000256" key="2">
    <source>
        <dbReference type="ARBA" id="ARBA00003015"/>
    </source>
</evidence>
<evidence type="ECO:0000256" key="1">
    <source>
        <dbReference type="ARBA" id="ARBA00000142"/>
    </source>
</evidence>
<keyword evidence="4 9" id="KW-0808">Transferase</keyword>
<dbReference type="Gene3D" id="3.40.50.150">
    <property type="entry name" value="Vaccinia Virus protein VP39"/>
    <property type="match status" value="1"/>
</dbReference>
<comment type="pathway">
    <text evidence="7 9">tRNA modification; N(7)-methylguanine-tRNA biosynthesis.</text>
</comment>
<dbReference type="PANTHER" id="PTHR23417">
    <property type="entry name" value="3-DEOXY-D-MANNO-OCTULOSONIC-ACID TRANSFERASE/TRNA GUANINE-N 7 - -METHYLTRANSFERASE"/>
    <property type="match status" value="1"/>
</dbReference>
<keyword evidence="6 9" id="KW-0819">tRNA processing</keyword>
<feature type="binding site" evidence="9">
    <location>
        <position position="80"/>
    </location>
    <ligand>
        <name>S-adenosyl-L-methionine</name>
        <dbReference type="ChEBI" id="CHEBI:59789"/>
    </ligand>
</feature>
<feature type="binding site" evidence="9">
    <location>
        <begin position="228"/>
        <end position="231"/>
    </location>
    <ligand>
        <name>substrate</name>
    </ligand>
</feature>
<protein>
    <recommendedName>
        <fullName evidence="9">tRNA (guanine-N(7)-)-methyltransferase</fullName>
        <ecNumber evidence="9">2.1.1.33</ecNumber>
    </recommendedName>
    <alternativeName>
        <fullName evidence="9">tRNA (guanine(46)-N(7))-methyltransferase</fullName>
    </alternativeName>
    <alternativeName>
        <fullName evidence="9">tRNA(m7G46)-methyltransferase</fullName>
    </alternativeName>
</protein>
<dbReference type="STRING" id="564117.SAMN05216369_0081"/>
<dbReference type="InterPro" id="IPR029063">
    <property type="entry name" value="SAM-dependent_MTases_sf"/>
</dbReference>
<keyword evidence="12" id="KW-1185">Reference proteome</keyword>
<feature type="region of interest" description="Disordered" evidence="10">
    <location>
        <begin position="1"/>
        <end position="23"/>
    </location>
</feature>
<dbReference type="Pfam" id="PF02390">
    <property type="entry name" value="Methyltransf_4"/>
    <property type="match status" value="1"/>
</dbReference>
<dbReference type="UniPathway" id="UPA00989"/>
<organism evidence="11 12">
    <name type="scientific">Marinobacter antarcticus</name>
    <dbReference type="NCBI Taxonomy" id="564117"/>
    <lineage>
        <taxon>Bacteria</taxon>
        <taxon>Pseudomonadati</taxon>
        <taxon>Pseudomonadota</taxon>
        <taxon>Gammaproteobacteria</taxon>
        <taxon>Pseudomonadales</taxon>
        <taxon>Marinobacteraceae</taxon>
        <taxon>Marinobacter</taxon>
    </lineage>
</organism>
<dbReference type="SUPFAM" id="SSF53335">
    <property type="entry name" value="S-adenosyl-L-methionine-dependent methyltransferases"/>
    <property type="match status" value="1"/>
</dbReference>
<feature type="binding site" evidence="9">
    <location>
        <position position="132"/>
    </location>
    <ligand>
        <name>S-adenosyl-L-methionine</name>
        <dbReference type="ChEBI" id="CHEBI:59789"/>
    </ligand>
</feature>
<dbReference type="InterPro" id="IPR055361">
    <property type="entry name" value="tRNA_methyltr_TrmB_bact"/>
</dbReference>
<feature type="compositionally biased region" description="Basic and acidic residues" evidence="10">
    <location>
        <begin position="1"/>
        <end position="15"/>
    </location>
</feature>
<dbReference type="OrthoDB" id="9802090at2"/>
<dbReference type="NCBIfam" id="TIGR00091">
    <property type="entry name" value="tRNA (guanosine(46)-N7)-methyltransferase TrmB"/>
    <property type="match status" value="1"/>
</dbReference>
<feature type="binding site" evidence="9">
    <location>
        <position position="191"/>
    </location>
    <ligand>
        <name>substrate</name>
    </ligand>
</feature>
<accession>A0A1M6P542</accession>
<gene>
    <name evidence="9" type="primary">trmB</name>
    <name evidence="11" type="ORF">SAMN05216369_0081</name>
</gene>
<feature type="binding site" evidence="9">
    <location>
        <position position="155"/>
    </location>
    <ligand>
        <name>S-adenosyl-L-methionine</name>
        <dbReference type="ChEBI" id="CHEBI:59789"/>
    </ligand>
</feature>
<dbReference type="EMBL" id="FRAQ01000001">
    <property type="protein sequence ID" value="SHK03030.1"/>
    <property type="molecule type" value="Genomic_DNA"/>
</dbReference>
<evidence type="ECO:0000256" key="4">
    <source>
        <dbReference type="ARBA" id="ARBA00022679"/>
    </source>
</evidence>
<keyword evidence="5 9" id="KW-0949">S-adenosyl-L-methionine</keyword>
<evidence type="ECO:0000256" key="5">
    <source>
        <dbReference type="ARBA" id="ARBA00022691"/>
    </source>
</evidence>
<dbReference type="RefSeq" id="WP_072794836.1">
    <property type="nucleotide sequence ID" value="NZ_FRAQ01000001.1"/>
</dbReference>
<comment type="caution">
    <text evidence="9">Lacks conserved residue(s) required for the propagation of feature annotation.</text>
</comment>
<comment type="similarity">
    <text evidence="8 9">Belongs to the class I-like SAM-binding methyltransferase superfamily. TrmB family.</text>
</comment>
<dbReference type="GO" id="GO:0008176">
    <property type="term" value="F:tRNA (guanine(46)-N7)-methyltransferase activity"/>
    <property type="evidence" value="ECO:0007669"/>
    <property type="project" value="UniProtKB-UniRule"/>
</dbReference>
<reference evidence="12" key="1">
    <citation type="submission" date="2016-11" db="EMBL/GenBank/DDBJ databases">
        <authorList>
            <person name="Varghese N."/>
            <person name="Submissions S."/>
        </authorList>
    </citation>
    <scope>NUCLEOTIDE SEQUENCE [LARGE SCALE GENOMIC DNA]</scope>
    <source>
        <strain evidence="12">CGMCC 1.10835</strain>
    </source>
</reference>
<evidence type="ECO:0000256" key="3">
    <source>
        <dbReference type="ARBA" id="ARBA00022603"/>
    </source>
</evidence>
<evidence type="ECO:0000256" key="7">
    <source>
        <dbReference type="ARBA" id="ARBA00060552"/>
    </source>
</evidence>
<dbReference type="HAMAP" id="MF_01057">
    <property type="entry name" value="tRNA_methyltr_TrmB"/>
    <property type="match status" value="1"/>
</dbReference>
<dbReference type="FunFam" id="3.40.50.150:FF:000035">
    <property type="entry name" value="tRNA (guanine-N(7)-)-methyltransferase"/>
    <property type="match status" value="1"/>
</dbReference>
<dbReference type="CDD" id="cd02440">
    <property type="entry name" value="AdoMet_MTases"/>
    <property type="match status" value="1"/>
</dbReference>
<proteinExistence type="inferred from homology"/>
<feature type="binding site" evidence="9">
    <location>
        <position position="105"/>
    </location>
    <ligand>
        <name>S-adenosyl-L-methionine</name>
        <dbReference type="ChEBI" id="CHEBI:59789"/>
    </ligand>
</feature>
<feature type="binding site" evidence="9">
    <location>
        <position position="159"/>
    </location>
    <ligand>
        <name>substrate</name>
    </ligand>
</feature>
<dbReference type="Proteomes" id="UP000184497">
    <property type="component" value="Unassembled WGS sequence"/>
</dbReference>
<comment type="function">
    <text evidence="2 9">Catalyzes the formation of N(7)-methylguanine at position 46 (m7G46) in tRNA.</text>
</comment>
<evidence type="ECO:0000256" key="6">
    <source>
        <dbReference type="ARBA" id="ARBA00022694"/>
    </source>
</evidence>
<dbReference type="PROSITE" id="PS51625">
    <property type="entry name" value="SAM_MT_TRMB"/>
    <property type="match status" value="1"/>
</dbReference>
<dbReference type="PANTHER" id="PTHR23417:SF14">
    <property type="entry name" value="PENTACOTRIPEPTIDE-REPEAT REGION OF PRORP DOMAIN-CONTAINING PROTEIN"/>
    <property type="match status" value="1"/>
</dbReference>